<dbReference type="Gene3D" id="3.40.390.10">
    <property type="entry name" value="Collagenase (Catalytic Domain)"/>
    <property type="match status" value="1"/>
</dbReference>
<dbReference type="SUPFAM" id="SSF55486">
    <property type="entry name" value="Metalloproteases ('zincins'), catalytic domain"/>
    <property type="match status" value="1"/>
</dbReference>
<dbReference type="InterPro" id="IPR024079">
    <property type="entry name" value="MetalloPept_cat_dom_sf"/>
</dbReference>
<keyword evidence="3" id="KW-1185">Reference proteome</keyword>
<dbReference type="EMBL" id="BJCL01000028">
    <property type="protein sequence ID" value="GCL66210.1"/>
    <property type="molecule type" value="Genomic_DNA"/>
</dbReference>
<sequence length="240" mass="25407">MTPPRHFIPTARRLATGLALGLACSLGAQAQTPLREAEIAQCLPGEVATWGDGRDRPVANGALLLAYRHDEAPPWFSADQVLATVQRAAQAWSACGIGVQVQGLAPGARVPPGAVLVLWSDGAAGGNFGLANLRTYSLALGPAAFRTLNQRNPSHPAADTLQMVVSHEMGHFFGLMAHSRRCVDVMSYYDNGQGERCFTRAGAMPPTRGDYRALLPTACDIARCRAVNASVLAAALPRQP</sequence>
<evidence type="ECO:0000313" key="3">
    <source>
        <dbReference type="Proteomes" id="UP000301751"/>
    </source>
</evidence>
<reference evidence="3" key="1">
    <citation type="submission" date="2019-03" db="EMBL/GenBank/DDBJ databases">
        <title>Aquabacterium pictum sp.nov., the first bacteriochlorophyll a-containing freshwater bacterium in the genus Aquabacterium of the class Betaproteobacteria.</title>
        <authorList>
            <person name="Hirose S."/>
            <person name="Tank M."/>
            <person name="Hara E."/>
            <person name="Tamaki H."/>
            <person name="Takaichi S."/>
            <person name="Haruta S."/>
            <person name="Hanada S."/>
        </authorList>
    </citation>
    <scope>NUCLEOTIDE SEQUENCE [LARGE SCALE GENOMIC DNA]</scope>
    <source>
        <strain evidence="3">W35</strain>
    </source>
</reference>
<keyword evidence="1" id="KW-0732">Signal</keyword>
<dbReference type="AlphaFoldDB" id="A0A480AZ11"/>
<name>A0A480AZ11_9BURK</name>
<protein>
    <recommendedName>
        <fullName evidence="4">Peptidase M10 metallopeptidase domain-containing protein</fullName>
    </recommendedName>
</protein>
<feature type="signal peptide" evidence="1">
    <location>
        <begin position="1"/>
        <end position="30"/>
    </location>
</feature>
<dbReference type="PROSITE" id="PS51257">
    <property type="entry name" value="PROKAR_LIPOPROTEIN"/>
    <property type="match status" value="1"/>
</dbReference>
<evidence type="ECO:0008006" key="4">
    <source>
        <dbReference type="Google" id="ProtNLM"/>
    </source>
</evidence>
<feature type="chain" id="PRO_5019729903" description="Peptidase M10 metallopeptidase domain-containing protein" evidence="1">
    <location>
        <begin position="31"/>
        <end position="240"/>
    </location>
</feature>
<dbReference type="GO" id="GO:0008237">
    <property type="term" value="F:metallopeptidase activity"/>
    <property type="evidence" value="ECO:0007669"/>
    <property type="project" value="InterPro"/>
</dbReference>
<dbReference type="RefSeq" id="WP_137735911.1">
    <property type="nucleotide sequence ID" value="NZ_BJCL01000028.1"/>
</dbReference>
<evidence type="ECO:0000256" key="1">
    <source>
        <dbReference type="SAM" id="SignalP"/>
    </source>
</evidence>
<organism evidence="2 3">
    <name type="scientific">Pseudaquabacterium pictum</name>
    <dbReference type="NCBI Taxonomy" id="2315236"/>
    <lineage>
        <taxon>Bacteria</taxon>
        <taxon>Pseudomonadati</taxon>
        <taxon>Pseudomonadota</taxon>
        <taxon>Betaproteobacteria</taxon>
        <taxon>Burkholderiales</taxon>
        <taxon>Sphaerotilaceae</taxon>
        <taxon>Pseudaquabacterium</taxon>
    </lineage>
</organism>
<gene>
    <name evidence="2" type="ORF">AQPW35_52910</name>
</gene>
<dbReference type="OrthoDB" id="8903812at2"/>
<dbReference type="Proteomes" id="UP000301751">
    <property type="component" value="Unassembled WGS sequence"/>
</dbReference>
<proteinExistence type="predicted"/>
<evidence type="ECO:0000313" key="2">
    <source>
        <dbReference type="EMBL" id="GCL66210.1"/>
    </source>
</evidence>
<comment type="caution">
    <text evidence="2">The sequence shown here is derived from an EMBL/GenBank/DDBJ whole genome shotgun (WGS) entry which is preliminary data.</text>
</comment>
<accession>A0A480AZ11</accession>